<organism evidence="2 3">
    <name type="scientific">Pleurodeles waltl</name>
    <name type="common">Iberian ribbed newt</name>
    <dbReference type="NCBI Taxonomy" id="8319"/>
    <lineage>
        <taxon>Eukaryota</taxon>
        <taxon>Metazoa</taxon>
        <taxon>Chordata</taxon>
        <taxon>Craniata</taxon>
        <taxon>Vertebrata</taxon>
        <taxon>Euteleostomi</taxon>
        <taxon>Amphibia</taxon>
        <taxon>Batrachia</taxon>
        <taxon>Caudata</taxon>
        <taxon>Salamandroidea</taxon>
        <taxon>Salamandridae</taxon>
        <taxon>Pleurodelinae</taxon>
        <taxon>Pleurodeles</taxon>
    </lineage>
</organism>
<comment type="caution">
    <text evidence="2">The sequence shown here is derived from an EMBL/GenBank/DDBJ whole genome shotgun (WGS) entry which is preliminary data.</text>
</comment>
<dbReference type="Proteomes" id="UP001066276">
    <property type="component" value="Chromosome 11"/>
</dbReference>
<evidence type="ECO:0000313" key="2">
    <source>
        <dbReference type="EMBL" id="KAJ1090345.1"/>
    </source>
</evidence>
<gene>
    <name evidence="2" type="ORF">NDU88_003478</name>
</gene>
<dbReference type="EMBL" id="JANPWB010000015">
    <property type="protein sequence ID" value="KAJ1090345.1"/>
    <property type="molecule type" value="Genomic_DNA"/>
</dbReference>
<accession>A0AAV7LFG0</accession>
<feature type="region of interest" description="Disordered" evidence="1">
    <location>
        <begin position="68"/>
        <end position="128"/>
    </location>
</feature>
<name>A0AAV7LFG0_PLEWA</name>
<keyword evidence="3" id="KW-1185">Reference proteome</keyword>
<protein>
    <submittedName>
        <fullName evidence="2">Uncharacterized protein</fullName>
    </submittedName>
</protein>
<proteinExistence type="predicted"/>
<evidence type="ECO:0000256" key="1">
    <source>
        <dbReference type="SAM" id="MobiDB-lite"/>
    </source>
</evidence>
<dbReference type="AlphaFoldDB" id="A0AAV7LFG0"/>
<sequence length="140" mass="16307">MKVHVGLSFKWRVTGYHCKVRIHLAEKALSWCLSSLRIEEHADIRKGSRTSAEQRGLCVILEEEDEEARRKMEETNEDGEARKKMERTKEDREARKKTERMNEDGEEEARRMERGAERGLSGKEERFGRCEGACRVPGEV</sequence>
<evidence type="ECO:0000313" key="3">
    <source>
        <dbReference type="Proteomes" id="UP001066276"/>
    </source>
</evidence>
<reference evidence="2" key="1">
    <citation type="journal article" date="2022" name="bioRxiv">
        <title>Sequencing and chromosome-scale assembly of the giantPleurodeles waltlgenome.</title>
        <authorList>
            <person name="Brown T."/>
            <person name="Elewa A."/>
            <person name="Iarovenko S."/>
            <person name="Subramanian E."/>
            <person name="Araus A.J."/>
            <person name="Petzold A."/>
            <person name="Susuki M."/>
            <person name="Suzuki K.-i.T."/>
            <person name="Hayashi T."/>
            <person name="Toyoda A."/>
            <person name="Oliveira C."/>
            <person name="Osipova E."/>
            <person name="Leigh N.D."/>
            <person name="Simon A."/>
            <person name="Yun M.H."/>
        </authorList>
    </citation>
    <scope>NUCLEOTIDE SEQUENCE</scope>
    <source>
        <strain evidence="2">20211129_DDA</strain>
        <tissue evidence="2">Liver</tissue>
    </source>
</reference>